<dbReference type="InterPro" id="IPR029016">
    <property type="entry name" value="GAF-like_dom_sf"/>
</dbReference>
<dbReference type="SUPFAM" id="SSF55781">
    <property type="entry name" value="GAF domain-like"/>
    <property type="match status" value="1"/>
</dbReference>
<accession>A0ABY7AMF8</accession>
<dbReference type="Gene3D" id="3.20.20.450">
    <property type="entry name" value="EAL domain"/>
    <property type="match status" value="1"/>
</dbReference>
<dbReference type="CDD" id="cd01948">
    <property type="entry name" value="EAL"/>
    <property type="match status" value="1"/>
</dbReference>
<dbReference type="PANTHER" id="PTHR44757:SF2">
    <property type="entry name" value="BIOFILM ARCHITECTURE MAINTENANCE PROTEIN MBAA"/>
    <property type="match status" value="1"/>
</dbReference>
<gene>
    <name evidence="3" type="ORF">OLW01_02605</name>
</gene>
<dbReference type="InterPro" id="IPR001633">
    <property type="entry name" value="EAL_dom"/>
</dbReference>
<dbReference type="InterPro" id="IPR000160">
    <property type="entry name" value="GGDEF_dom"/>
</dbReference>
<dbReference type="PROSITE" id="PS50887">
    <property type="entry name" value="GGDEF"/>
    <property type="match status" value="1"/>
</dbReference>
<dbReference type="Gene3D" id="3.30.450.40">
    <property type="match status" value="1"/>
</dbReference>
<evidence type="ECO:0000313" key="3">
    <source>
        <dbReference type="EMBL" id="WAJ70724.1"/>
    </source>
</evidence>
<dbReference type="SUPFAM" id="SSF55073">
    <property type="entry name" value="Nucleotide cyclase"/>
    <property type="match status" value="1"/>
</dbReference>
<dbReference type="PROSITE" id="PS50883">
    <property type="entry name" value="EAL"/>
    <property type="match status" value="1"/>
</dbReference>
<dbReference type="SMART" id="SM00267">
    <property type="entry name" value="GGDEF"/>
    <property type="match status" value="1"/>
</dbReference>
<dbReference type="SUPFAM" id="SSF141868">
    <property type="entry name" value="EAL domain-like"/>
    <property type="match status" value="1"/>
</dbReference>
<dbReference type="InterPro" id="IPR052155">
    <property type="entry name" value="Biofilm_reg_signaling"/>
</dbReference>
<organism evidence="3 4">
    <name type="scientific">Catenovulum adriaticum</name>
    <dbReference type="NCBI Taxonomy" id="2984846"/>
    <lineage>
        <taxon>Bacteria</taxon>
        <taxon>Pseudomonadati</taxon>
        <taxon>Pseudomonadota</taxon>
        <taxon>Gammaproteobacteria</taxon>
        <taxon>Alteromonadales</taxon>
        <taxon>Alteromonadaceae</taxon>
        <taxon>Catenovulum</taxon>
    </lineage>
</organism>
<dbReference type="Proteomes" id="UP001163726">
    <property type="component" value="Chromosome"/>
</dbReference>
<name>A0ABY7AMF8_9ALTE</name>
<dbReference type="Pfam" id="PF00563">
    <property type="entry name" value="EAL"/>
    <property type="match status" value="1"/>
</dbReference>
<dbReference type="NCBIfam" id="TIGR00254">
    <property type="entry name" value="GGDEF"/>
    <property type="match status" value="1"/>
</dbReference>
<reference evidence="3" key="1">
    <citation type="submission" date="2022-10" db="EMBL/GenBank/DDBJ databases">
        <title>Catenovulum adriacola sp. nov. isolated in the Harbour of Susak.</title>
        <authorList>
            <person name="Schoch T."/>
            <person name="Reich S.J."/>
            <person name="Stoeferle S."/>
            <person name="Flaiz M."/>
            <person name="Kazda M."/>
            <person name="Riedel C.U."/>
            <person name="Duerre P."/>
        </authorList>
    </citation>
    <scope>NUCLEOTIDE SEQUENCE</scope>
    <source>
        <strain evidence="3">TS8</strain>
    </source>
</reference>
<dbReference type="InterPro" id="IPR035919">
    <property type="entry name" value="EAL_sf"/>
</dbReference>
<evidence type="ECO:0000259" key="1">
    <source>
        <dbReference type="PROSITE" id="PS50883"/>
    </source>
</evidence>
<feature type="domain" description="GGDEF" evidence="2">
    <location>
        <begin position="480"/>
        <end position="613"/>
    </location>
</feature>
<dbReference type="Gene3D" id="3.30.70.270">
    <property type="match status" value="1"/>
</dbReference>
<keyword evidence="4" id="KW-1185">Reference proteome</keyword>
<evidence type="ECO:0000313" key="4">
    <source>
        <dbReference type="Proteomes" id="UP001163726"/>
    </source>
</evidence>
<dbReference type="PANTHER" id="PTHR44757">
    <property type="entry name" value="DIGUANYLATE CYCLASE DGCP"/>
    <property type="match status" value="1"/>
</dbReference>
<dbReference type="RefSeq" id="WP_268075073.1">
    <property type="nucleotide sequence ID" value="NZ_CP109965.1"/>
</dbReference>
<evidence type="ECO:0000259" key="2">
    <source>
        <dbReference type="PROSITE" id="PS50887"/>
    </source>
</evidence>
<sequence length="883" mass="100801">MAAKQNFRNRQLKKLLSLKRKAQDVHACLLEIADLTRFANSPEDFYFQLHEIIGSVIKAPNLYVVFKNSTSKEYEFLYYASQQKPTFEIPKIPTNVIELGLTGYLLRTQKPLLCDAQGYQNLLQQGEILQLGQPAYSWLGVPVQLVSGDTGALVIQSYDPNVEFTQQDLAILDILSVHITHAIERLKQQTQLEREILARSKALQTAKKTLKNEVKDKTQYQYMQRLLLTLNESFDFSLPIESLHQAITDVIQKVFNPDMQYIAQRQVDGQWGFSFVDNQNIKMLDAHNIFMPFNEYFSLDPVPLLLSQVEINRLTELGALNINQQQQKELNNYTWVAAPLYRPTKYGQQIEDLSYSESLSCICMVRKVQAGIPDKQGYQHHDVERFHFLVSQCNLLLQKWDAQHGLHQTHFELERIIEERTQDLNSANVNLNQQITQKEQAQAQLYHDANHDHLTGLPNRQLFNRKLLNALAQFHVNPSAEYGVLFIDLDRFKIINDTFGHLVSDQFLIEVSRRIKSCLSQHAILARMGGDEFVILLQSQQVVKVAQKIAQQILDNLNTCFNIEGHEIFAGCSIGITSSEQNYQKPADILRDADTAMYRAKHLGKGCYVLFDENLHDTLVEQLALESALRIAIKQKQFNLEYQPIVNLLANEIVALEIQIHWQHPEQGLIPTRKFIQLAEQTGLIYDIDMLSLEQACAYLHEQQATSCNACTVISVNLDALFLENKTYLEPLFNYLQHSGLDLHYLVLEFSETSIKHMDLAIQSIDKLTQLGVRVAIDHFGARSGSLSLLFEAKIDFVKIDKGLIQNLHSQIDKQKYAQTILAIGQQHNIIMIADGVNSEQALLNAQSIDCTFAQGSEIVEPQPVSNIQQQGSYFSKSRKFAM</sequence>
<feature type="domain" description="EAL" evidence="1">
    <location>
        <begin position="622"/>
        <end position="876"/>
    </location>
</feature>
<dbReference type="SMART" id="SM00052">
    <property type="entry name" value="EAL"/>
    <property type="match status" value="1"/>
</dbReference>
<dbReference type="CDD" id="cd01949">
    <property type="entry name" value="GGDEF"/>
    <property type="match status" value="1"/>
</dbReference>
<protein>
    <submittedName>
        <fullName evidence="3">EAL domain-containing protein</fullName>
    </submittedName>
</protein>
<dbReference type="InterPro" id="IPR029787">
    <property type="entry name" value="Nucleotide_cyclase"/>
</dbReference>
<dbReference type="Pfam" id="PF00990">
    <property type="entry name" value="GGDEF"/>
    <property type="match status" value="1"/>
</dbReference>
<dbReference type="EMBL" id="CP109965">
    <property type="protein sequence ID" value="WAJ70724.1"/>
    <property type="molecule type" value="Genomic_DNA"/>
</dbReference>
<dbReference type="InterPro" id="IPR043128">
    <property type="entry name" value="Rev_trsase/Diguanyl_cyclase"/>
</dbReference>
<proteinExistence type="predicted"/>